<dbReference type="InterPro" id="IPR036969">
    <property type="entry name" value="Citrate_synthase_sf"/>
</dbReference>
<dbReference type="AlphaFoldDB" id="A0A847RZ45"/>
<evidence type="ECO:0000313" key="7">
    <source>
        <dbReference type="EMBL" id="NLR76400.1"/>
    </source>
</evidence>
<comment type="similarity">
    <text evidence="2">Belongs to the citrate synthase family.</text>
</comment>
<accession>A0A847RZ45</accession>
<dbReference type="Gene3D" id="1.10.230.10">
    <property type="entry name" value="Cytochrome P450-Terp, domain 2"/>
    <property type="match status" value="1"/>
</dbReference>
<keyword evidence="4" id="KW-0808">Transferase</keyword>
<keyword evidence="8" id="KW-1185">Reference proteome</keyword>
<evidence type="ECO:0000256" key="2">
    <source>
        <dbReference type="ARBA" id="ARBA00010566"/>
    </source>
</evidence>
<name>A0A847RZ45_9NEIS</name>
<dbReference type="PANTHER" id="PTHR11739:SF4">
    <property type="entry name" value="CITRATE SYNTHASE, PEROXISOMAL"/>
    <property type="match status" value="1"/>
</dbReference>
<comment type="pathway">
    <text evidence="1">Carbohydrate metabolism; tricarboxylic acid cycle; isocitrate from oxaloacetate: step 1/2.</text>
</comment>
<evidence type="ECO:0000259" key="6">
    <source>
        <dbReference type="Pfam" id="PF12728"/>
    </source>
</evidence>
<reference evidence="7 8" key="1">
    <citation type="submission" date="2020-04" db="EMBL/GenBank/DDBJ databases">
        <title>Draft genome of Leeia sp. IMCC25680.</title>
        <authorList>
            <person name="Song J."/>
            <person name="Cho J.-C."/>
        </authorList>
    </citation>
    <scope>NUCLEOTIDE SEQUENCE [LARGE SCALE GENOMIC DNA]</scope>
    <source>
        <strain evidence="7 8">IMCC25680</strain>
    </source>
</reference>
<dbReference type="GO" id="GO:0036440">
    <property type="term" value="F:citrate synthase activity"/>
    <property type="evidence" value="ECO:0007669"/>
    <property type="project" value="UniProtKB-EC"/>
</dbReference>
<organism evidence="7 8">
    <name type="scientific">Leeia aquatica</name>
    <dbReference type="NCBI Taxonomy" id="2725557"/>
    <lineage>
        <taxon>Bacteria</taxon>
        <taxon>Pseudomonadati</taxon>
        <taxon>Pseudomonadota</taxon>
        <taxon>Betaproteobacteria</taxon>
        <taxon>Neisseriales</taxon>
        <taxon>Leeiaceae</taxon>
        <taxon>Leeia</taxon>
    </lineage>
</organism>
<dbReference type="RefSeq" id="WP_168878054.1">
    <property type="nucleotide sequence ID" value="NZ_JABAIM010000003.1"/>
</dbReference>
<dbReference type="SUPFAM" id="SSF48256">
    <property type="entry name" value="Citrate synthase"/>
    <property type="match status" value="1"/>
</dbReference>
<dbReference type="InterPro" id="IPR016143">
    <property type="entry name" value="Citrate_synth-like_sm_a-sub"/>
</dbReference>
<dbReference type="UniPathway" id="UPA00223">
    <property type="reaction ID" value="UER00717"/>
</dbReference>
<dbReference type="InterPro" id="IPR041657">
    <property type="entry name" value="HTH_17"/>
</dbReference>
<dbReference type="Gene3D" id="1.10.580.10">
    <property type="entry name" value="Citrate Synthase, domain 1"/>
    <property type="match status" value="2"/>
</dbReference>
<protein>
    <recommendedName>
        <fullName evidence="3">citrate synthase (unknown stereospecificity)</fullName>
        <ecNumber evidence="3">2.3.3.16</ecNumber>
    </recommendedName>
</protein>
<dbReference type="PRINTS" id="PR00143">
    <property type="entry name" value="CITRTSNTHASE"/>
</dbReference>
<dbReference type="EMBL" id="JABAIM010000003">
    <property type="protein sequence ID" value="NLR76400.1"/>
    <property type="molecule type" value="Genomic_DNA"/>
</dbReference>
<evidence type="ECO:0000256" key="1">
    <source>
        <dbReference type="ARBA" id="ARBA00004751"/>
    </source>
</evidence>
<feature type="domain" description="Helix-turn-helix" evidence="6">
    <location>
        <begin position="11"/>
        <end position="60"/>
    </location>
</feature>
<sequence>MNQPDLPDTDWLDAKTAAAWLGVSRATLYAYVSRGWLHPREQGRHHRYAVKELVRLRARQQARSGRAAAARSLDWGQPVLQSALTLVQAGELYYRGRAVTLLAQQATLEDVARLLWQVPGEDWAQCRAPAALQGLDVWAALARCVGQFSLLPVSAMGLVRTVAQALLGQGDPGLALHHWCAEAWERPESAEAIRLALVLCADHELNPSSFTARCIAATGADLAAVLLGAMAALSGARHGGATREVATWWAQLPTETVARRVALQAAAGQASVGWGHPLYPQGDPRARLMLATLPMSDAGVQLVQEMQAAGAAPPSLDFGLVALARHWQWPQDAAFTLFALGRSVGWLAHALEQVAQGQPIRPRADYTGPLPDREPAPPGRRVRLLD</sequence>
<proteinExistence type="inferred from homology"/>
<dbReference type="InterPro" id="IPR016142">
    <property type="entry name" value="Citrate_synth-like_lrg_a-sub"/>
</dbReference>
<dbReference type="SUPFAM" id="SSF46955">
    <property type="entry name" value="Putative DNA-binding domain"/>
    <property type="match status" value="1"/>
</dbReference>
<dbReference type="InterPro" id="IPR009061">
    <property type="entry name" value="DNA-bd_dom_put_sf"/>
</dbReference>
<dbReference type="CDD" id="cd06102">
    <property type="entry name" value="citrate_synt_like_2"/>
    <property type="match status" value="1"/>
</dbReference>
<evidence type="ECO:0000256" key="3">
    <source>
        <dbReference type="ARBA" id="ARBA00012972"/>
    </source>
</evidence>
<gene>
    <name evidence="7" type="ORF">HF682_14630</name>
</gene>
<evidence type="ECO:0000313" key="8">
    <source>
        <dbReference type="Proteomes" id="UP000587991"/>
    </source>
</evidence>
<dbReference type="Pfam" id="PF00285">
    <property type="entry name" value="Citrate_synt"/>
    <property type="match status" value="1"/>
</dbReference>
<dbReference type="EC" id="2.3.3.16" evidence="3"/>
<dbReference type="InterPro" id="IPR002020">
    <property type="entry name" value="Citrate_synthase"/>
</dbReference>
<dbReference type="Proteomes" id="UP000587991">
    <property type="component" value="Unassembled WGS sequence"/>
</dbReference>
<dbReference type="GO" id="GO:0006099">
    <property type="term" value="P:tricarboxylic acid cycle"/>
    <property type="evidence" value="ECO:0007669"/>
    <property type="project" value="UniProtKB-UniPathway"/>
</dbReference>
<evidence type="ECO:0000256" key="4">
    <source>
        <dbReference type="ARBA" id="ARBA00022679"/>
    </source>
</evidence>
<comment type="caution">
    <text evidence="7">The sequence shown here is derived from an EMBL/GenBank/DDBJ whole genome shotgun (WGS) entry which is preliminary data.</text>
</comment>
<dbReference type="PANTHER" id="PTHR11739">
    <property type="entry name" value="CITRATE SYNTHASE"/>
    <property type="match status" value="1"/>
</dbReference>
<dbReference type="GO" id="GO:0005829">
    <property type="term" value="C:cytosol"/>
    <property type="evidence" value="ECO:0007669"/>
    <property type="project" value="TreeGrafter"/>
</dbReference>
<evidence type="ECO:0000256" key="5">
    <source>
        <dbReference type="SAM" id="MobiDB-lite"/>
    </source>
</evidence>
<feature type="region of interest" description="Disordered" evidence="5">
    <location>
        <begin position="359"/>
        <end position="386"/>
    </location>
</feature>
<dbReference type="GO" id="GO:0005975">
    <property type="term" value="P:carbohydrate metabolic process"/>
    <property type="evidence" value="ECO:0007669"/>
    <property type="project" value="TreeGrafter"/>
</dbReference>
<dbReference type="Pfam" id="PF12728">
    <property type="entry name" value="HTH_17"/>
    <property type="match status" value="1"/>
</dbReference>